<dbReference type="RefSeq" id="WP_270112390.1">
    <property type="nucleotide sequence ID" value="NZ_JAPZVP010000022.1"/>
</dbReference>
<gene>
    <name evidence="2" type="ORF">O1R50_22050</name>
</gene>
<feature type="region of interest" description="Disordered" evidence="1">
    <location>
        <begin position="56"/>
        <end position="79"/>
    </location>
</feature>
<dbReference type="EMBL" id="JAPZVP010000022">
    <property type="protein sequence ID" value="MDA1362323.1"/>
    <property type="molecule type" value="Genomic_DNA"/>
</dbReference>
<dbReference type="Proteomes" id="UP001146067">
    <property type="component" value="Unassembled WGS sequence"/>
</dbReference>
<evidence type="ECO:0000256" key="1">
    <source>
        <dbReference type="SAM" id="MobiDB-lite"/>
    </source>
</evidence>
<accession>A0A9X3SVC3</accession>
<reference evidence="2" key="1">
    <citation type="submission" date="2022-12" db="EMBL/GenBank/DDBJ databases">
        <title>Gycomyces niveus sp.nov.,a novel actinomycete isolated from soil in Shouguan.</title>
        <authorList>
            <person name="Yang X."/>
        </authorList>
    </citation>
    <scope>NUCLEOTIDE SEQUENCE</scope>
    <source>
        <strain evidence="2">NEAU-A15</strain>
    </source>
</reference>
<sequence>MNDFELNYLHFARSEELIKQAENERQARALVRAAKATRRGGANVRHAGLASRVAKAFGRGEQSGKPAGGQRADHAHPAK</sequence>
<keyword evidence="3" id="KW-1185">Reference proteome</keyword>
<name>A0A9X3SVC3_9ACTN</name>
<protein>
    <submittedName>
        <fullName evidence="2">Uncharacterized protein</fullName>
    </submittedName>
</protein>
<evidence type="ECO:0000313" key="3">
    <source>
        <dbReference type="Proteomes" id="UP001146067"/>
    </source>
</evidence>
<organism evidence="2 3">
    <name type="scientific">Glycomyces luteolus</name>
    <dbReference type="NCBI Taxonomy" id="2670330"/>
    <lineage>
        <taxon>Bacteria</taxon>
        <taxon>Bacillati</taxon>
        <taxon>Actinomycetota</taxon>
        <taxon>Actinomycetes</taxon>
        <taxon>Glycomycetales</taxon>
        <taxon>Glycomycetaceae</taxon>
        <taxon>Glycomyces</taxon>
    </lineage>
</organism>
<dbReference type="AlphaFoldDB" id="A0A9X3SVC3"/>
<evidence type="ECO:0000313" key="2">
    <source>
        <dbReference type="EMBL" id="MDA1362323.1"/>
    </source>
</evidence>
<comment type="caution">
    <text evidence="2">The sequence shown here is derived from an EMBL/GenBank/DDBJ whole genome shotgun (WGS) entry which is preliminary data.</text>
</comment>
<proteinExistence type="predicted"/>